<dbReference type="InterPro" id="IPR047246">
    <property type="entry name" value="ThrRS_anticodon"/>
</dbReference>
<evidence type="ECO:0000256" key="7">
    <source>
        <dbReference type="ARBA" id="ARBA00022833"/>
    </source>
</evidence>
<comment type="subcellular location">
    <subcellularLocation>
        <location evidence="13">Cytoplasm</location>
    </subcellularLocation>
</comment>
<keyword evidence="18" id="KW-1185">Reference proteome</keyword>
<dbReference type="SUPFAM" id="SSF52954">
    <property type="entry name" value="Class II aaRS ABD-related"/>
    <property type="match status" value="1"/>
</dbReference>
<evidence type="ECO:0000256" key="4">
    <source>
        <dbReference type="ARBA" id="ARBA00022598"/>
    </source>
</evidence>
<evidence type="ECO:0000256" key="14">
    <source>
        <dbReference type="SAM" id="MobiDB-lite"/>
    </source>
</evidence>
<reference evidence="18" key="1">
    <citation type="journal article" date="2019" name="Int. J. Syst. Evol. Microbiol.">
        <title>The Global Catalogue of Microorganisms (GCM) 10K type strain sequencing project: providing services to taxonomists for standard genome sequencing and annotation.</title>
        <authorList>
            <consortium name="The Broad Institute Genomics Platform"/>
            <consortium name="The Broad Institute Genome Sequencing Center for Infectious Disease"/>
            <person name="Wu L."/>
            <person name="Ma J."/>
        </authorList>
    </citation>
    <scope>NUCLEOTIDE SEQUENCE [LARGE SCALE GENOMIC DNA]</scope>
    <source>
        <strain evidence="18">CGMCC 1.12770</strain>
    </source>
</reference>
<dbReference type="InterPro" id="IPR004154">
    <property type="entry name" value="Anticodon-bd"/>
</dbReference>
<comment type="similarity">
    <text evidence="1 13">Belongs to the class-II aminoacyl-tRNA synthetase family.</text>
</comment>
<feature type="domain" description="TGS" evidence="16">
    <location>
        <begin position="26"/>
        <end position="87"/>
    </location>
</feature>
<evidence type="ECO:0000256" key="2">
    <source>
        <dbReference type="ARBA" id="ARBA00022490"/>
    </source>
</evidence>
<evidence type="ECO:0000313" key="17">
    <source>
        <dbReference type="EMBL" id="GGH55675.1"/>
    </source>
</evidence>
<dbReference type="Pfam" id="PF03129">
    <property type="entry name" value="HGTP_anticodon"/>
    <property type="match status" value="1"/>
</dbReference>
<gene>
    <name evidence="17" type="primary">thrZ</name>
    <name evidence="13" type="synonym">thrS</name>
    <name evidence="17" type="ORF">GCM10008014_25510</name>
</gene>
<evidence type="ECO:0000256" key="12">
    <source>
        <dbReference type="ARBA" id="ARBA00049515"/>
    </source>
</evidence>
<comment type="subunit">
    <text evidence="13">Homodimer.</text>
</comment>
<evidence type="ECO:0000256" key="3">
    <source>
        <dbReference type="ARBA" id="ARBA00022555"/>
    </source>
</evidence>
<dbReference type="PRINTS" id="PR01047">
    <property type="entry name" value="TRNASYNTHTHR"/>
</dbReference>
<evidence type="ECO:0000256" key="9">
    <source>
        <dbReference type="ARBA" id="ARBA00022884"/>
    </source>
</evidence>
<dbReference type="Gene3D" id="3.40.50.800">
    <property type="entry name" value="Anticodon-binding domain"/>
    <property type="match status" value="1"/>
</dbReference>
<dbReference type="InterPro" id="IPR045864">
    <property type="entry name" value="aa-tRNA-synth_II/BPL/LPL"/>
</dbReference>
<dbReference type="InterPro" id="IPR012676">
    <property type="entry name" value="TGS-like"/>
</dbReference>
<feature type="region of interest" description="Disordered" evidence="14">
    <location>
        <begin position="1"/>
        <end position="20"/>
    </location>
</feature>
<feature type="binding site" evidence="13">
    <location>
        <position position="361"/>
    </location>
    <ligand>
        <name>Zn(2+)</name>
        <dbReference type="ChEBI" id="CHEBI:29105"/>
        <note>catalytic</note>
    </ligand>
</feature>
<dbReference type="HAMAP" id="MF_00184">
    <property type="entry name" value="Thr_tRNA_synth"/>
    <property type="match status" value="1"/>
</dbReference>
<keyword evidence="4 13" id="KW-0436">Ligase</keyword>
<dbReference type="PROSITE" id="PS51880">
    <property type="entry name" value="TGS"/>
    <property type="match status" value="1"/>
</dbReference>
<dbReference type="Proteomes" id="UP000652153">
    <property type="component" value="Unassembled WGS sequence"/>
</dbReference>
<dbReference type="CDD" id="cd00860">
    <property type="entry name" value="ThrRS_anticodon"/>
    <property type="match status" value="1"/>
</dbReference>
<dbReference type="InterPro" id="IPR006195">
    <property type="entry name" value="aa-tRNA-synth_II"/>
</dbReference>
<dbReference type="RefSeq" id="WP_188592657.1">
    <property type="nucleotide sequence ID" value="NZ_BMFU01000003.1"/>
</dbReference>
<dbReference type="EMBL" id="BMFU01000003">
    <property type="protein sequence ID" value="GGH55675.1"/>
    <property type="molecule type" value="Genomic_DNA"/>
</dbReference>
<dbReference type="InterPro" id="IPR036621">
    <property type="entry name" value="Anticodon-bd_dom_sf"/>
</dbReference>
<dbReference type="SUPFAM" id="SSF81271">
    <property type="entry name" value="TGS-like"/>
    <property type="match status" value="1"/>
</dbReference>
<dbReference type="Pfam" id="PF02824">
    <property type="entry name" value="TGS"/>
    <property type="match status" value="1"/>
</dbReference>
<evidence type="ECO:0000256" key="13">
    <source>
        <dbReference type="HAMAP-Rule" id="MF_00184"/>
    </source>
</evidence>
<dbReference type="InterPro" id="IPR002320">
    <property type="entry name" value="Thr-tRNA-ligase_IIa"/>
</dbReference>
<keyword evidence="11 13" id="KW-0030">Aminoacyl-tRNA synthetase</keyword>
<evidence type="ECO:0000259" key="16">
    <source>
        <dbReference type="PROSITE" id="PS51880"/>
    </source>
</evidence>
<evidence type="ECO:0000313" key="18">
    <source>
        <dbReference type="Proteomes" id="UP000652153"/>
    </source>
</evidence>
<comment type="catalytic activity">
    <reaction evidence="12 13">
        <text>tRNA(Thr) + L-threonine + ATP = L-threonyl-tRNA(Thr) + AMP + diphosphate + H(+)</text>
        <dbReference type="Rhea" id="RHEA:24624"/>
        <dbReference type="Rhea" id="RHEA-COMP:9670"/>
        <dbReference type="Rhea" id="RHEA-COMP:9704"/>
        <dbReference type="ChEBI" id="CHEBI:15378"/>
        <dbReference type="ChEBI" id="CHEBI:30616"/>
        <dbReference type="ChEBI" id="CHEBI:33019"/>
        <dbReference type="ChEBI" id="CHEBI:57926"/>
        <dbReference type="ChEBI" id="CHEBI:78442"/>
        <dbReference type="ChEBI" id="CHEBI:78534"/>
        <dbReference type="ChEBI" id="CHEBI:456215"/>
        <dbReference type="EC" id="6.1.1.3"/>
    </reaction>
</comment>
<dbReference type="Gene3D" id="3.30.54.20">
    <property type="match status" value="1"/>
</dbReference>
<dbReference type="Pfam" id="PF07973">
    <property type="entry name" value="tRNA_SAD"/>
    <property type="match status" value="1"/>
</dbReference>
<evidence type="ECO:0000256" key="11">
    <source>
        <dbReference type="ARBA" id="ARBA00023146"/>
    </source>
</evidence>
<protein>
    <recommendedName>
        <fullName evidence="13">Threonine--tRNA ligase</fullName>
        <ecNumber evidence="13">6.1.1.3</ecNumber>
    </recommendedName>
    <alternativeName>
        <fullName evidence="13">Threonyl-tRNA synthetase</fullName>
        <shortName evidence="13">ThrRS</shortName>
    </alternativeName>
</protein>
<dbReference type="CDD" id="cd00771">
    <property type="entry name" value="ThrRS_core"/>
    <property type="match status" value="1"/>
</dbReference>
<proteinExistence type="inferred from homology"/>
<evidence type="ECO:0000256" key="5">
    <source>
        <dbReference type="ARBA" id="ARBA00022723"/>
    </source>
</evidence>
<feature type="domain" description="Aminoacyl-transfer RNA synthetases class-II family profile" evidence="15">
    <location>
        <begin position="295"/>
        <end position="560"/>
    </location>
</feature>
<dbReference type="InterPro" id="IPR033728">
    <property type="entry name" value="ThrRS_core"/>
</dbReference>
<dbReference type="Gene3D" id="3.10.20.30">
    <property type="match status" value="1"/>
</dbReference>
<evidence type="ECO:0000256" key="1">
    <source>
        <dbReference type="ARBA" id="ARBA00008226"/>
    </source>
</evidence>
<dbReference type="InterPro" id="IPR012947">
    <property type="entry name" value="tRNA_SAD"/>
</dbReference>
<keyword evidence="3 13" id="KW-0820">tRNA-binding</keyword>
<keyword evidence="5 13" id="KW-0479">Metal-binding</keyword>
<dbReference type="PANTHER" id="PTHR11451:SF44">
    <property type="entry name" value="THREONINE--TRNA LIGASE, CHLOROPLASTIC_MITOCHONDRIAL 2"/>
    <property type="match status" value="1"/>
</dbReference>
<sequence length="662" mass="75842">MSQENKQKFENNIVPPGNPQSEVPAALIEVRLQGGDIRSYDAGITVGEVASSISTSLGKQAIGGIVNDRHVDLSEKLEKSCELIIVTLDSEQGVYRYRHSTAHVLAQALKRLYGADQVKLGIGPVIEDGFYYDVDLEQSLSISDLEAIEREMNKIIQENLPIHRKVVSRAQAVELFEAIQDPYKLELIRDLPEDAELSIYEQGEFFDLCRGPHLPSTGRIKAFKLLNVAGAYWRGNSDNKMMQRIYGTAFPNKAQLEQHLHLLEEAKKRDHRKLGKELELFMFSEEAPGMPFYLPKGMTVRTELEQFSRELQLQEGYQEVRTPLMMNNRLWEQSGHWEHYKDNMYFADVDDATFALKPMNCPGHMLIFKNTLHSYRELPIRMMEFGQVHRHEYSGALNGMMRVRTFCQDDAHLYVMPEQIEEEINRAISLIGRMYDIFGFDYKIELSTRPEDSMGSEQLWDQAEQALRNVLDARGVEYRINEGDGAFYGPKIDFHILDALKRSWQCGTIQLDFQMPEKFDLTYIGEDSLRHRPVVIHRAIYGSIDRFIGILTEHYAGAFPLWLAPVQVKLIPVSDHYAEYALQVQKQLRAAGIRVETDLRSEKLGYKIREAQLQKIPYSLVLGEQEKQASSVSVRVYGQGDQGMKLVDALIEEILQTVKNKA</sequence>
<dbReference type="CDD" id="cd01667">
    <property type="entry name" value="TGS_ThrRS"/>
    <property type="match status" value="1"/>
</dbReference>
<dbReference type="PROSITE" id="PS50862">
    <property type="entry name" value="AA_TRNA_LIGASE_II"/>
    <property type="match status" value="1"/>
</dbReference>
<keyword evidence="8 13" id="KW-0067">ATP-binding</keyword>
<keyword evidence="10 13" id="KW-0648">Protein biosynthesis</keyword>
<dbReference type="Gene3D" id="3.30.930.10">
    <property type="entry name" value="Bira Bifunctional Protein, Domain 2"/>
    <property type="match status" value="1"/>
</dbReference>
<dbReference type="Gene3D" id="3.30.980.10">
    <property type="entry name" value="Threonyl-trna Synthetase, Chain A, domain 2"/>
    <property type="match status" value="1"/>
</dbReference>
<evidence type="ECO:0000256" key="10">
    <source>
        <dbReference type="ARBA" id="ARBA00022917"/>
    </source>
</evidence>
<dbReference type="SUPFAM" id="SSF55186">
    <property type="entry name" value="ThrRS/AlaRS common domain"/>
    <property type="match status" value="1"/>
</dbReference>
<dbReference type="NCBIfam" id="TIGR00418">
    <property type="entry name" value="thrS"/>
    <property type="match status" value="1"/>
</dbReference>
<organism evidence="17 18">
    <name type="scientific">Paenibacillus silvae</name>
    <dbReference type="NCBI Taxonomy" id="1325358"/>
    <lineage>
        <taxon>Bacteria</taxon>
        <taxon>Bacillati</taxon>
        <taxon>Bacillota</taxon>
        <taxon>Bacilli</taxon>
        <taxon>Bacillales</taxon>
        <taxon>Paenibacillaceae</taxon>
        <taxon>Paenibacillus</taxon>
    </lineage>
</organism>
<evidence type="ECO:0000256" key="8">
    <source>
        <dbReference type="ARBA" id="ARBA00022840"/>
    </source>
</evidence>
<keyword evidence="6 13" id="KW-0547">Nucleotide-binding</keyword>
<dbReference type="GO" id="GO:0016874">
    <property type="term" value="F:ligase activity"/>
    <property type="evidence" value="ECO:0007669"/>
    <property type="project" value="UniProtKB-KW"/>
</dbReference>
<dbReference type="SMART" id="SM00863">
    <property type="entry name" value="tRNA_SAD"/>
    <property type="match status" value="1"/>
</dbReference>
<accession>A0ABQ1ZCW4</accession>
<name>A0ABQ1ZCW4_9BACL</name>
<keyword evidence="9 13" id="KW-0694">RNA-binding</keyword>
<evidence type="ECO:0000259" key="15">
    <source>
        <dbReference type="PROSITE" id="PS50862"/>
    </source>
</evidence>
<comment type="cofactor">
    <cofactor evidence="13">
        <name>Zn(2+)</name>
        <dbReference type="ChEBI" id="CHEBI:29105"/>
    </cofactor>
    <text evidence="13">Binds 1 zinc ion per subunit.</text>
</comment>
<comment type="caution">
    <text evidence="17">The sequence shown here is derived from an EMBL/GenBank/DDBJ whole genome shotgun (WGS) entry which is preliminary data.</text>
</comment>
<feature type="binding site" evidence="13">
    <location>
        <position position="537"/>
    </location>
    <ligand>
        <name>Zn(2+)</name>
        <dbReference type="ChEBI" id="CHEBI:29105"/>
        <note>catalytic</note>
    </ligand>
</feature>
<dbReference type="PANTHER" id="PTHR11451">
    <property type="entry name" value="THREONINE-TRNA LIGASE"/>
    <property type="match status" value="1"/>
</dbReference>
<dbReference type="EC" id="6.1.1.3" evidence="13"/>
<dbReference type="InterPro" id="IPR018163">
    <property type="entry name" value="Thr/Ala-tRNA-synth_IIc_edit"/>
</dbReference>
<comment type="caution">
    <text evidence="13">Lacks conserved residue(s) required for the propagation of feature annotation.</text>
</comment>
<dbReference type="Pfam" id="PF00587">
    <property type="entry name" value="tRNA-synt_2b"/>
    <property type="match status" value="1"/>
</dbReference>
<feature type="binding site" evidence="13">
    <location>
        <position position="412"/>
    </location>
    <ligand>
        <name>Zn(2+)</name>
        <dbReference type="ChEBI" id="CHEBI:29105"/>
        <note>catalytic</note>
    </ligand>
</feature>
<dbReference type="InterPro" id="IPR002314">
    <property type="entry name" value="aa-tRNA-synt_IIb"/>
</dbReference>
<evidence type="ECO:0000256" key="6">
    <source>
        <dbReference type="ARBA" id="ARBA00022741"/>
    </source>
</evidence>
<dbReference type="SUPFAM" id="SSF55681">
    <property type="entry name" value="Class II aaRS and biotin synthetases"/>
    <property type="match status" value="1"/>
</dbReference>
<dbReference type="InterPro" id="IPR004095">
    <property type="entry name" value="TGS"/>
</dbReference>
<dbReference type="InterPro" id="IPR012675">
    <property type="entry name" value="Beta-grasp_dom_sf"/>
</dbReference>
<keyword evidence="7 13" id="KW-0862">Zinc</keyword>
<keyword evidence="2 13" id="KW-0963">Cytoplasm</keyword>